<dbReference type="Proteomes" id="UP000028302">
    <property type="component" value="Unassembled WGS sequence"/>
</dbReference>
<dbReference type="AlphaFoldDB" id="A0A084IGL6"/>
<feature type="transmembrane region" description="Helical" evidence="7">
    <location>
        <begin position="123"/>
        <end position="149"/>
    </location>
</feature>
<keyword evidence="5 7" id="KW-0472">Membrane</keyword>
<evidence type="ECO:0000256" key="5">
    <source>
        <dbReference type="ARBA" id="ARBA00023136"/>
    </source>
</evidence>
<dbReference type="InterPro" id="IPR020846">
    <property type="entry name" value="MFS_dom"/>
</dbReference>
<dbReference type="Gene3D" id="1.20.1250.20">
    <property type="entry name" value="MFS general substrate transporter like domains"/>
    <property type="match status" value="1"/>
</dbReference>
<feature type="transmembrane region" description="Helical" evidence="7">
    <location>
        <begin position="276"/>
        <end position="297"/>
    </location>
</feature>
<evidence type="ECO:0000256" key="3">
    <source>
        <dbReference type="ARBA" id="ARBA00022692"/>
    </source>
</evidence>
<feature type="transmembrane region" description="Helical" evidence="7">
    <location>
        <begin position="35"/>
        <end position="57"/>
    </location>
</feature>
<feature type="transmembrane region" description="Helical" evidence="7">
    <location>
        <begin position="155"/>
        <end position="173"/>
    </location>
</feature>
<comment type="caution">
    <text evidence="9">The sequence shown here is derived from an EMBL/GenBank/DDBJ whole genome shotgun (WGS) entry which is preliminary data.</text>
</comment>
<feature type="transmembrane region" description="Helical" evidence="7">
    <location>
        <begin position="334"/>
        <end position="352"/>
    </location>
</feature>
<feature type="compositionally biased region" description="Basic and acidic residues" evidence="6">
    <location>
        <begin position="458"/>
        <end position="477"/>
    </location>
</feature>
<dbReference type="PROSITE" id="PS50850">
    <property type="entry name" value="MFS"/>
    <property type="match status" value="1"/>
</dbReference>
<keyword evidence="4 7" id="KW-1133">Transmembrane helix</keyword>
<dbReference type="PANTHER" id="PTHR43124:SF3">
    <property type="entry name" value="CHLORAMPHENICOL EFFLUX PUMP RV0191"/>
    <property type="match status" value="1"/>
</dbReference>
<dbReference type="InterPro" id="IPR036259">
    <property type="entry name" value="MFS_trans_sf"/>
</dbReference>
<name>A0A084IGL6_SALHC</name>
<keyword evidence="2" id="KW-1003">Cell membrane</keyword>
<proteinExistence type="predicted"/>
<evidence type="ECO:0000256" key="2">
    <source>
        <dbReference type="ARBA" id="ARBA00022475"/>
    </source>
</evidence>
<feature type="transmembrane region" description="Helical" evidence="7">
    <location>
        <begin position="382"/>
        <end position="403"/>
    </location>
</feature>
<dbReference type="PATRIC" id="fig|1304275.5.peg.3641"/>
<evidence type="ECO:0000313" key="9">
    <source>
        <dbReference type="EMBL" id="KEZ75850.1"/>
    </source>
</evidence>
<sequence>MLLAAVLGLDGADKCTIGAIATSLESALHIGNTEIGLLVTASTGVGALATLPLGILVDRINRKRLLTGAIVVWSIAMVVSAFAHSFSWLLLSRLGLGAIVATAFPAVASLAGDMFPSFERGRIWGYLLAGELLGTAFGFLVSGLLAGAVDWRAPFWALGLIGFTLAGLVAWRLPEPMRGGHALLPPYRHDRQQAHADDDREALAKEIEAFDIPARKDRVLTENPANMPLRKALAYVLTIRTNVALIVASALGYFYFTGIRTFAVVFMSGRFGLSESVASLTTVGLGLGSILGVLVTGQLADRLIARDKITARIVVGGLAFLVTAAVLLPALMSQMLWVAAPMLFLSAVALGGSNPPLDAARLDIIPSRLWGRAESIRTTLRYAFEAVAPLAFGYFSSLFGGGGGAYGPTSDTIEQGAQGLDDAFLLLLILPALAGVILLLAHSSYPRDTATALASERALADSENEARNRRESRTTSG</sequence>
<dbReference type="GO" id="GO:0005886">
    <property type="term" value="C:plasma membrane"/>
    <property type="evidence" value="ECO:0007669"/>
    <property type="project" value="UniProtKB-SubCell"/>
</dbReference>
<evidence type="ECO:0000313" key="10">
    <source>
        <dbReference type="Proteomes" id="UP000028302"/>
    </source>
</evidence>
<gene>
    <name evidence="9" type="ORF">C41B8_17808</name>
</gene>
<feature type="region of interest" description="Disordered" evidence="6">
    <location>
        <begin position="456"/>
        <end position="477"/>
    </location>
</feature>
<feature type="transmembrane region" description="Helical" evidence="7">
    <location>
        <begin position="64"/>
        <end position="84"/>
    </location>
</feature>
<dbReference type="PANTHER" id="PTHR43124">
    <property type="entry name" value="PURINE EFFLUX PUMP PBUE"/>
    <property type="match status" value="1"/>
</dbReference>
<evidence type="ECO:0000259" key="8">
    <source>
        <dbReference type="PROSITE" id="PS50850"/>
    </source>
</evidence>
<evidence type="ECO:0000256" key="1">
    <source>
        <dbReference type="ARBA" id="ARBA00004651"/>
    </source>
</evidence>
<evidence type="ECO:0000256" key="7">
    <source>
        <dbReference type="SAM" id="Phobius"/>
    </source>
</evidence>
<accession>A0A084IGL6</accession>
<dbReference type="InterPro" id="IPR011701">
    <property type="entry name" value="MFS"/>
</dbReference>
<feature type="transmembrane region" description="Helical" evidence="7">
    <location>
        <begin position="90"/>
        <end position="111"/>
    </location>
</feature>
<dbReference type="SUPFAM" id="SSF103473">
    <property type="entry name" value="MFS general substrate transporter"/>
    <property type="match status" value="1"/>
</dbReference>
<feature type="transmembrane region" description="Helical" evidence="7">
    <location>
        <begin position="423"/>
        <end position="441"/>
    </location>
</feature>
<keyword evidence="3 7" id="KW-0812">Transmembrane</keyword>
<dbReference type="STRING" id="1304275.C41B8_17808"/>
<dbReference type="InterPro" id="IPR050189">
    <property type="entry name" value="MFS_Efflux_Transporters"/>
</dbReference>
<comment type="subcellular location">
    <subcellularLocation>
        <location evidence="1">Cell membrane</location>
        <topology evidence="1">Multi-pass membrane protein</topology>
    </subcellularLocation>
</comment>
<dbReference type="EMBL" id="APNK01000048">
    <property type="protein sequence ID" value="KEZ75850.1"/>
    <property type="molecule type" value="Genomic_DNA"/>
</dbReference>
<dbReference type="eggNOG" id="COG2814">
    <property type="taxonomic scope" value="Bacteria"/>
</dbReference>
<organism evidence="9 10">
    <name type="scientific">Salinisphaera hydrothermalis (strain C41B8)</name>
    <dbReference type="NCBI Taxonomy" id="1304275"/>
    <lineage>
        <taxon>Bacteria</taxon>
        <taxon>Pseudomonadati</taxon>
        <taxon>Pseudomonadota</taxon>
        <taxon>Gammaproteobacteria</taxon>
        <taxon>Salinisphaerales</taxon>
        <taxon>Salinisphaeraceae</taxon>
        <taxon>Salinisphaera</taxon>
    </lineage>
</organism>
<feature type="domain" description="Major facilitator superfamily (MFS) profile" evidence="8">
    <location>
        <begin position="1"/>
        <end position="446"/>
    </location>
</feature>
<evidence type="ECO:0000256" key="4">
    <source>
        <dbReference type="ARBA" id="ARBA00022989"/>
    </source>
</evidence>
<feature type="transmembrane region" description="Helical" evidence="7">
    <location>
        <begin position="232"/>
        <end position="256"/>
    </location>
</feature>
<reference evidence="9 10" key="1">
    <citation type="submission" date="2013-03" db="EMBL/GenBank/DDBJ databases">
        <title>Salinisphaera hydrothermalis C41B8 Genome Sequencing.</title>
        <authorList>
            <person name="Li C."/>
            <person name="Lai Q."/>
            <person name="Shao Z."/>
        </authorList>
    </citation>
    <scope>NUCLEOTIDE SEQUENCE [LARGE SCALE GENOMIC DNA]</scope>
    <source>
        <strain evidence="9 10">C41B8</strain>
    </source>
</reference>
<dbReference type="GO" id="GO:0022857">
    <property type="term" value="F:transmembrane transporter activity"/>
    <property type="evidence" value="ECO:0007669"/>
    <property type="project" value="InterPro"/>
</dbReference>
<keyword evidence="10" id="KW-1185">Reference proteome</keyword>
<protein>
    <submittedName>
        <fullName evidence="9">Sugar phosphate permease</fullName>
    </submittedName>
</protein>
<evidence type="ECO:0000256" key="6">
    <source>
        <dbReference type="SAM" id="MobiDB-lite"/>
    </source>
</evidence>
<feature type="transmembrane region" description="Helical" evidence="7">
    <location>
        <begin position="309"/>
        <end position="328"/>
    </location>
</feature>
<dbReference type="Pfam" id="PF07690">
    <property type="entry name" value="MFS_1"/>
    <property type="match status" value="1"/>
</dbReference>